<evidence type="ECO:0000313" key="2">
    <source>
        <dbReference type="EMBL" id="CAG6392299.1"/>
    </source>
</evidence>
<organism evidence="2 3">
    <name type="scientific">Actinacidiphila cocklensis</name>
    <dbReference type="NCBI Taxonomy" id="887465"/>
    <lineage>
        <taxon>Bacteria</taxon>
        <taxon>Bacillati</taxon>
        <taxon>Actinomycetota</taxon>
        <taxon>Actinomycetes</taxon>
        <taxon>Kitasatosporales</taxon>
        <taxon>Streptomycetaceae</taxon>
        <taxon>Actinacidiphila</taxon>
    </lineage>
</organism>
<evidence type="ECO:0000256" key="1">
    <source>
        <dbReference type="SAM" id="MobiDB-lite"/>
    </source>
</evidence>
<dbReference type="InterPro" id="IPR050267">
    <property type="entry name" value="Anti-sigma-factor_SerPK"/>
</dbReference>
<dbReference type="InterPro" id="IPR036890">
    <property type="entry name" value="HATPase_C_sf"/>
</dbReference>
<reference evidence="2" key="1">
    <citation type="submission" date="2021-05" db="EMBL/GenBank/DDBJ databases">
        <authorList>
            <person name="Arsene-Ploetze F."/>
        </authorList>
    </citation>
    <scope>NUCLEOTIDE SEQUENCE</scope>
    <source>
        <strain evidence="2">DSM 42138</strain>
    </source>
</reference>
<keyword evidence="3" id="KW-1185">Reference proteome</keyword>
<dbReference type="PANTHER" id="PTHR35526:SF3">
    <property type="entry name" value="ANTI-SIGMA-F FACTOR RSBW"/>
    <property type="match status" value="1"/>
</dbReference>
<dbReference type="EMBL" id="CAJSLV010000044">
    <property type="protein sequence ID" value="CAG6392299.1"/>
    <property type="molecule type" value="Genomic_DNA"/>
</dbReference>
<proteinExistence type="predicted"/>
<dbReference type="AlphaFoldDB" id="A0A9W4DLP1"/>
<dbReference type="Gene3D" id="3.30.565.10">
    <property type="entry name" value="Histidine kinase-like ATPase, C-terminal domain"/>
    <property type="match status" value="1"/>
</dbReference>
<comment type="caution">
    <text evidence="2">The sequence shown here is derived from an EMBL/GenBank/DDBJ whole genome shotgun (WGS) entry which is preliminary data.</text>
</comment>
<protein>
    <submittedName>
        <fullName evidence="2">Uncharacterized protein</fullName>
    </submittedName>
</protein>
<dbReference type="Proteomes" id="UP001152519">
    <property type="component" value="Unassembled WGS sequence"/>
</dbReference>
<evidence type="ECO:0000313" key="3">
    <source>
        <dbReference type="Proteomes" id="UP001152519"/>
    </source>
</evidence>
<dbReference type="CDD" id="cd16936">
    <property type="entry name" value="HATPase_RsbW-like"/>
    <property type="match status" value="1"/>
</dbReference>
<feature type="region of interest" description="Disordered" evidence="1">
    <location>
        <begin position="1"/>
        <end position="26"/>
    </location>
</feature>
<dbReference type="PANTHER" id="PTHR35526">
    <property type="entry name" value="ANTI-SIGMA-F FACTOR RSBW-RELATED"/>
    <property type="match status" value="1"/>
</dbReference>
<name>A0A9W4DLP1_9ACTN</name>
<accession>A0A9W4DLP1</accession>
<sequence>MRVEVADSSAVRPKPRSSSPDAEDGRGLLLVDALAADWGSFYDPAGKVVWFEVASSIRPARRKQPPPWSTPGTWAITTSDGAVTSGYLPAWAEDDPTEIGVPEEELPQRLAQVNHRAFFEGPMPPLTAPDLWGTGGWPRWADSGIGLPAVCPRPPARAHGAHPAA</sequence>
<gene>
    <name evidence="2" type="ORF">SCOCK_160081</name>
</gene>